<keyword evidence="3" id="KW-1185">Reference proteome</keyword>
<sequence length="617" mass="66824">MFAEMLVAARELLAVRTPLDAELMVSDMLGAWWGRRLRRGDVEEFLGEGLVDYAAKAGTPAALTLLVAVAYLGTARQAAKAEGAALALMESDVARPRWAERVGAVKPQGCYVSRDAYGDQDTVVCTFAYRRAVPAAQGHDRAVSTATHASGPEPAAKAGGVPPTDPGGARHDLAQSRRADQDLAAPGTSSGHDLAARGRDIGTNRPDPGGDDRGLPAGSSVIAPAMGEGGPAGEGAAPPQAEQPEDAHALVVVVDYNMRGMARDAWVSSQVDKLLEKAGREAAGNPMLRFEEIEPQQARALLEFAMRATTESLGRRGGPQLVSEGYSAFHAFARARIKALPPGRKRPAPLLSEAPYSRDRRAMLAAEFLASDAAEHLSDPSAGSRCADHIIDYGCDQDFNRPLRVSPTKCETFLLDWLPRKVLLSPAEQEAMPHVLLSWVRFAAPKTGLPEEGVRATLDAVWEAAGRFTEAYRDPTTFGLDRSLVERLLPDGDLSALARRAFAFPFLEGAHGEVDLSRMRPSEDADRRVLLEIDHAAERDRPDFTEHLAWHEEIAKRLWDGEPEQLWEAAQRLLDLGHDRHDVLHVLMEIAERMGDHPDELAAALDDIADMPDEPPA</sequence>
<gene>
    <name evidence="2" type="ORF">GCM10007964_47320</name>
</gene>
<reference evidence="2" key="1">
    <citation type="journal article" date="2014" name="Int. J. Syst. Evol. Microbiol.">
        <title>Complete genome sequence of Corynebacterium casei LMG S-19264T (=DSM 44701T), isolated from a smear-ripened cheese.</title>
        <authorList>
            <consortium name="US DOE Joint Genome Institute (JGI-PGF)"/>
            <person name="Walter F."/>
            <person name="Albersmeier A."/>
            <person name="Kalinowski J."/>
            <person name="Ruckert C."/>
        </authorList>
    </citation>
    <scope>NUCLEOTIDE SEQUENCE</scope>
    <source>
        <strain evidence="2">JCM 13064</strain>
    </source>
</reference>
<proteinExistence type="predicted"/>
<accession>A0A917RBT9</accession>
<protein>
    <submittedName>
        <fullName evidence="2">Uncharacterized protein</fullName>
    </submittedName>
</protein>
<feature type="compositionally biased region" description="Basic and acidic residues" evidence="1">
    <location>
        <begin position="168"/>
        <end position="181"/>
    </location>
</feature>
<feature type="region of interest" description="Disordered" evidence="1">
    <location>
        <begin position="136"/>
        <end position="244"/>
    </location>
</feature>
<name>A0A917RBT9_9ACTN</name>
<dbReference type="Proteomes" id="UP000645217">
    <property type="component" value="Unassembled WGS sequence"/>
</dbReference>
<evidence type="ECO:0000313" key="2">
    <source>
        <dbReference type="EMBL" id="GGK99796.1"/>
    </source>
</evidence>
<evidence type="ECO:0000256" key="1">
    <source>
        <dbReference type="SAM" id="MobiDB-lite"/>
    </source>
</evidence>
<feature type="compositionally biased region" description="Basic and acidic residues" evidence="1">
    <location>
        <begin position="194"/>
        <end position="214"/>
    </location>
</feature>
<organism evidence="2 3">
    <name type="scientific">Sphaerisporangium melleum</name>
    <dbReference type="NCBI Taxonomy" id="321316"/>
    <lineage>
        <taxon>Bacteria</taxon>
        <taxon>Bacillati</taxon>
        <taxon>Actinomycetota</taxon>
        <taxon>Actinomycetes</taxon>
        <taxon>Streptosporangiales</taxon>
        <taxon>Streptosporangiaceae</taxon>
        <taxon>Sphaerisporangium</taxon>
    </lineage>
</organism>
<dbReference type="EMBL" id="BMNT01000027">
    <property type="protein sequence ID" value="GGK99796.1"/>
    <property type="molecule type" value="Genomic_DNA"/>
</dbReference>
<dbReference type="AlphaFoldDB" id="A0A917RBT9"/>
<comment type="caution">
    <text evidence="2">The sequence shown here is derived from an EMBL/GenBank/DDBJ whole genome shotgun (WGS) entry which is preliminary data.</text>
</comment>
<evidence type="ECO:0000313" key="3">
    <source>
        <dbReference type="Proteomes" id="UP000645217"/>
    </source>
</evidence>
<reference evidence="2" key="2">
    <citation type="submission" date="2020-09" db="EMBL/GenBank/DDBJ databases">
        <authorList>
            <person name="Sun Q."/>
            <person name="Ohkuma M."/>
        </authorList>
    </citation>
    <scope>NUCLEOTIDE SEQUENCE</scope>
    <source>
        <strain evidence="2">JCM 13064</strain>
    </source>
</reference>